<dbReference type="Pfam" id="PF00534">
    <property type="entry name" value="Glycos_transf_1"/>
    <property type="match status" value="1"/>
</dbReference>
<comment type="caution">
    <text evidence="13">The sequence shown here is derived from an EMBL/GenBank/DDBJ whole genome shotgun (WGS) entry which is preliminary data.</text>
</comment>
<keyword evidence="3" id="KW-0328">Glycosyltransferase</keyword>
<dbReference type="CDD" id="cd03801">
    <property type="entry name" value="GT4_PimA-like"/>
    <property type="match status" value="1"/>
</dbReference>
<evidence type="ECO:0000256" key="8">
    <source>
        <dbReference type="SAM" id="MobiDB-lite"/>
    </source>
</evidence>
<keyword evidence="4" id="KW-0808">Transferase</keyword>
<keyword evidence="6 9" id="KW-1133">Transmembrane helix</keyword>
<sequence length="877" mass="99717">MRILVFGYDRDLLKPDSDAARRQMAFAEQRNLYLDIALLSRGERDQDIRLSERVRVRMFRGNIFRRLWKSFRAGIHESMHLVSAQDPFASAMLAFAVSRWRNIPFEIQEHADFYSGEWEKETPFINRFLAFLGKRFLKRADAVRAVSERVKEHLVARAGVSPERISVFSVSQDLSGLLALPLRPWPSDAPTIVMPCRFVRQKGIGMALEAFTRVRDSGSGVEQGKGQRAKGGYRRTTHDESGSAHDPRPMTHGFRVELYGSGKLEGWIKKRIDELGLQDVVSVMPWTEPVDIWKRADLFVLSSTYEGWGRTVVEAMAAGVPVVTTNVGCVGSFFRPQLDGRVVEPHDADALASAIREQFDEGERRERMRVNARERARSFPNREMLQHSQIESWRHARERVTDGSRRFDLWVIAFVAFAVLSRAASVILFHHSLLNRDDGPFILVQSWFQELGYTFANQLGCPSAYRSPGFLFFLTALYTFFSPDNTLAQAIVQNIVAVGILWLVYVVGKELVGKRAALIGAFLMAAYPYTFYHYTQYYHTFLSSFFLLLLVWFLLKLAKTKRPSFAFGAGASIAALAYVQGTILAATPFIVLWLWWYWRFDWKKTCIAAAIMAVVSAGLIAPWTYRNSKAFHAFVPLTTDLGFGFAKANNENIYALTKYGYPQESVNDIIVSSTNPGYVQYHVPVDTRESFAADGLAVIPSILWTEWHPKEPVRDTDENNVSCSELGPLNEAEYGEYWKNIGMAWLSSNWFSEGWKLQLLKIKTFWQPSLFPSVKMGAAWPFADNPLKVWLARLSLTVAASIVIFGGFFGLGLSLAKKNRRVWLPIAIIVIYTVMHSLFAGYTKYRIPLDNLMAMYAGYALVTLWDAFRNRKQKTSV</sequence>
<feature type="transmembrane region" description="Helical" evidence="9">
    <location>
        <begin position="789"/>
        <end position="815"/>
    </location>
</feature>
<keyword evidence="5 9" id="KW-0812">Transmembrane</keyword>
<proteinExistence type="predicted"/>
<dbReference type="AlphaFoldDB" id="A0A928Y5U6"/>
<feature type="domain" description="Glycosyltransferase RgtA/B/C/D-like" evidence="11">
    <location>
        <begin position="468"/>
        <end position="623"/>
    </location>
</feature>
<dbReference type="GO" id="GO:0016763">
    <property type="term" value="F:pentosyltransferase activity"/>
    <property type="evidence" value="ECO:0007669"/>
    <property type="project" value="TreeGrafter"/>
</dbReference>
<evidence type="ECO:0000259" key="10">
    <source>
        <dbReference type="Pfam" id="PF00534"/>
    </source>
</evidence>
<evidence type="ECO:0000256" key="6">
    <source>
        <dbReference type="ARBA" id="ARBA00022989"/>
    </source>
</evidence>
<feature type="transmembrane region" description="Helical" evidence="9">
    <location>
        <begin position="409"/>
        <end position="429"/>
    </location>
</feature>
<feature type="transmembrane region" description="Helical" evidence="9">
    <location>
        <begin position="537"/>
        <end position="555"/>
    </location>
</feature>
<feature type="transmembrane region" description="Helical" evidence="9">
    <location>
        <begin position="607"/>
        <end position="625"/>
    </location>
</feature>
<gene>
    <name evidence="13" type="ORF">HS096_03845</name>
</gene>
<feature type="domain" description="Glycosyl transferase family 1" evidence="10">
    <location>
        <begin position="251"/>
        <end position="375"/>
    </location>
</feature>
<keyword evidence="7 9" id="KW-0472">Membrane</keyword>
<feature type="region of interest" description="Disordered" evidence="8">
    <location>
        <begin position="218"/>
        <end position="250"/>
    </location>
</feature>
<evidence type="ECO:0000259" key="11">
    <source>
        <dbReference type="Pfam" id="PF13231"/>
    </source>
</evidence>
<dbReference type="EMBL" id="JABTTY010000001">
    <property type="protein sequence ID" value="MBE7525488.1"/>
    <property type="molecule type" value="Genomic_DNA"/>
</dbReference>
<dbReference type="InterPro" id="IPR028098">
    <property type="entry name" value="Glyco_trans_4-like_N"/>
</dbReference>
<evidence type="ECO:0000256" key="2">
    <source>
        <dbReference type="ARBA" id="ARBA00022475"/>
    </source>
</evidence>
<organism evidence="13 14">
    <name type="scientific">candidate division WWE3 bacterium</name>
    <dbReference type="NCBI Taxonomy" id="2053526"/>
    <lineage>
        <taxon>Bacteria</taxon>
        <taxon>Katanobacteria</taxon>
    </lineage>
</organism>
<dbReference type="InterPro" id="IPR038731">
    <property type="entry name" value="RgtA/B/C-like"/>
</dbReference>
<evidence type="ECO:0000256" key="3">
    <source>
        <dbReference type="ARBA" id="ARBA00022676"/>
    </source>
</evidence>
<feature type="transmembrane region" description="Helical" evidence="9">
    <location>
        <begin position="487"/>
        <end position="508"/>
    </location>
</feature>
<evidence type="ECO:0000256" key="1">
    <source>
        <dbReference type="ARBA" id="ARBA00004651"/>
    </source>
</evidence>
<dbReference type="GO" id="GO:0009103">
    <property type="term" value="P:lipopolysaccharide biosynthetic process"/>
    <property type="evidence" value="ECO:0007669"/>
    <property type="project" value="UniProtKB-ARBA"/>
</dbReference>
<dbReference type="Pfam" id="PF13439">
    <property type="entry name" value="Glyco_transf_4"/>
    <property type="match status" value="1"/>
</dbReference>
<dbReference type="PANTHER" id="PTHR33908:SF11">
    <property type="entry name" value="MEMBRANE PROTEIN"/>
    <property type="match status" value="1"/>
</dbReference>
<dbReference type="SUPFAM" id="SSF53756">
    <property type="entry name" value="UDP-Glycosyltransferase/glycogen phosphorylase"/>
    <property type="match status" value="1"/>
</dbReference>
<dbReference type="Proteomes" id="UP000710385">
    <property type="component" value="Unassembled WGS sequence"/>
</dbReference>
<accession>A0A928Y5U6</accession>
<name>A0A928Y5U6_UNCKA</name>
<evidence type="ECO:0000256" key="4">
    <source>
        <dbReference type="ARBA" id="ARBA00022679"/>
    </source>
</evidence>
<evidence type="ECO:0000256" key="9">
    <source>
        <dbReference type="SAM" id="Phobius"/>
    </source>
</evidence>
<dbReference type="GO" id="GO:0005886">
    <property type="term" value="C:plasma membrane"/>
    <property type="evidence" value="ECO:0007669"/>
    <property type="project" value="UniProtKB-SubCell"/>
</dbReference>
<keyword evidence="2" id="KW-1003">Cell membrane</keyword>
<dbReference type="InterPro" id="IPR001296">
    <property type="entry name" value="Glyco_trans_1"/>
</dbReference>
<feature type="transmembrane region" description="Helical" evidence="9">
    <location>
        <begin position="515"/>
        <end position="531"/>
    </location>
</feature>
<feature type="compositionally biased region" description="Basic and acidic residues" evidence="8">
    <location>
        <begin position="236"/>
        <end position="249"/>
    </location>
</feature>
<feature type="transmembrane region" description="Helical" evidence="9">
    <location>
        <begin position="822"/>
        <end position="840"/>
    </location>
</feature>
<dbReference type="Pfam" id="PF13231">
    <property type="entry name" value="PMT_2"/>
    <property type="match status" value="1"/>
</dbReference>
<evidence type="ECO:0000256" key="5">
    <source>
        <dbReference type="ARBA" id="ARBA00022692"/>
    </source>
</evidence>
<reference evidence="13" key="1">
    <citation type="submission" date="2020-05" db="EMBL/GenBank/DDBJ databases">
        <title>High-Quality Genomes of Partial-Nitritation/Anammox System by Hierarchical Clustering Based Hybrid Assembly.</title>
        <authorList>
            <person name="Liu L."/>
            <person name="Wang Y."/>
            <person name="Che Y."/>
            <person name="Chen Y."/>
            <person name="Xia Y."/>
            <person name="Luo R."/>
            <person name="Cheng S.H."/>
            <person name="Zheng C."/>
            <person name="Zhang T."/>
        </authorList>
    </citation>
    <scope>NUCLEOTIDE SEQUENCE</scope>
    <source>
        <strain evidence="13">H1_PAT1</strain>
    </source>
</reference>
<dbReference type="InterPro" id="IPR050297">
    <property type="entry name" value="LipidA_mod_glycosyltrf_83"/>
</dbReference>
<evidence type="ECO:0000259" key="12">
    <source>
        <dbReference type="Pfam" id="PF13439"/>
    </source>
</evidence>
<feature type="transmembrane region" description="Helical" evidence="9">
    <location>
        <begin position="567"/>
        <end position="595"/>
    </location>
</feature>
<feature type="domain" description="Glycosyltransferase subfamily 4-like N-terminal" evidence="12">
    <location>
        <begin position="58"/>
        <end position="167"/>
    </location>
</feature>
<evidence type="ECO:0000256" key="7">
    <source>
        <dbReference type="ARBA" id="ARBA00023136"/>
    </source>
</evidence>
<dbReference type="PANTHER" id="PTHR33908">
    <property type="entry name" value="MANNOSYLTRANSFERASE YKCB-RELATED"/>
    <property type="match status" value="1"/>
</dbReference>
<dbReference type="Gene3D" id="3.40.50.2000">
    <property type="entry name" value="Glycogen Phosphorylase B"/>
    <property type="match status" value="2"/>
</dbReference>
<protein>
    <submittedName>
        <fullName evidence="13">Glycosyltransferase</fullName>
    </submittedName>
</protein>
<evidence type="ECO:0000313" key="14">
    <source>
        <dbReference type="Proteomes" id="UP000710385"/>
    </source>
</evidence>
<evidence type="ECO:0000313" key="13">
    <source>
        <dbReference type="EMBL" id="MBE7525488.1"/>
    </source>
</evidence>
<comment type="subcellular location">
    <subcellularLocation>
        <location evidence="1">Cell membrane</location>
        <topology evidence="1">Multi-pass membrane protein</topology>
    </subcellularLocation>
</comment>